<evidence type="ECO:0000259" key="1">
    <source>
        <dbReference type="Pfam" id="PF09995"/>
    </source>
</evidence>
<accession>A0A927K204</accession>
<organism evidence="2 3">
    <name type="scientific">Nocardioides donggukensis</name>
    <dbReference type="NCBI Taxonomy" id="2774019"/>
    <lineage>
        <taxon>Bacteria</taxon>
        <taxon>Bacillati</taxon>
        <taxon>Actinomycetota</taxon>
        <taxon>Actinomycetes</taxon>
        <taxon>Propionibacteriales</taxon>
        <taxon>Nocardioidaceae</taxon>
        <taxon>Nocardioides</taxon>
    </lineage>
</organism>
<dbReference type="PANTHER" id="PTHR36151:SF3">
    <property type="entry name" value="ER-BOUND OXYGENASE MPAB_MPAB'_RUBBER OXYGENASE CATALYTIC DOMAIN-CONTAINING PROTEIN"/>
    <property type="match status" value="1"/>
</dbReference>
<dbReference type="RefSeq" id="WP_192140112.1">
    <property type="nucleotide sequence ID" value="NZ_JACYXZ010000001.1"/>
</dbReference>
<gene>
    <name evidence="2" type="ORF">IE331_02380</name>
</gene>
<reference evidence="2" key="1">
    <citation type="submission" date="2020-09" db="EMBL/GenBank/DDBJ databases">
        <title>Nocardioides sp. strain MJB4 16S ribosomal RNA gene Genome sequencing and assembly.</title>
        <authorList>
            <person name="Kim I."/>
        </authorList>
    </citation>
    <scope>NUCLEOTIDE SEQUENCE</scope>
    <source>
        <strain evidence="2">MJB4</strain>
    </source>
</reference>
<comment type="caution">
    <text evidence="2">The sequence shown here is derived from an EMBL/GenBank/DDBJ whole genome shotgun (WGS) entry which is preliminary data.</text>
</comment>
<dbReference type="Pfam" id="PF09995">
    <property type="entry name" value="MPAB_Lcp_cat"/>
    <property type="match status" value="1"/>
</dbReference>
<dbReference type="Proteomes" id="UP000616839">
    <property type="component" value="Unassembled WGS sequence"/>
</dbReference>
<dbReference type="AlphaFoldDB" id="A0A927K204"/>
<name>A0A927K204_9ACTN</name>
<dbReference type="PANTHER" id="PTHR36151">
    <property type="entry name" value="BLR2777 PROTEIN"/>
    <property type="match status" value="1"/>
</dbReference>
<sequence>MSLAERPAGPRVTELVSGVRERLGAAIFHRVAGPQGPAQRDRIHGTPGPRWFAPDSPIGRVHGDASMFVGGMRALMLQSLHPKAMTAVAEHSGYRGDMWGRLARTSTYLAVTTFGTAEHAEASIATIRRIHDRITGTMPDGTPYAASDPHLLAWVHVAEIDSFLRAHQLYGAAPLDQAGRDEYVAQTAKVARRLGVLDPPHTEAALAATLESYRPELAGSEHARDAIDFLLRDPPLPRAARPAYAALALAAVATMPQWTREPLGLPDRPAVDRTAGRASGAVMTRAIRWAMTPGRASAQEKAALRDSA</sequence>
<dbReference type="InterPro" id="IPR018713">
    <property type="entry name" value="MPAB/Lcp_cat_dom"/>
</dbReference>
<protein>
    <submittedName>
        <fullName evidence="2">DUF2236 domain-containing protein</fullName>
    </submittedName>
</protein>
<proteinExistence type="predicted"/>
<dbReference type="EMBL" id="JACYXZ010000001">
    <property type="protein sequence ID" value="MBD8868459.1"/>
    <property type="molecule type" value="Genomic_DNA"/>
</dbReference>
<keyword evidence="3" id="KW-1185">Reference proteome</keyword>
<feature type="domain" description="ER-bound oxygenase mpaB/mpaB'/Rubber oxygenase catalytic" evidence="1">
    <location>
        <begin position="60"/>
        <end position="283"/>
    </location>
</feature>
<evidence type="ECO:0000313" key="2">
    <source>
        <dbReference type="EMBL" id="MBD8868459.1"/>
    </source>
</evidence>
<evidence type="ECO:0000313" key="3">
    <source>
        <dbReference type="Proteomes" id="UP000616839"/>
    </source>
</evidence>
<dbReference type="GO" id="GO:0016491">
    <property type="term" value="F:oxidoreductase activity"/>
    <property type="evidence" value="ECO:0007669"/>
    <property type="project" value="InterPro"/>
</dbReference>